<dbReference type="PANTHER" id="PTHR21446:SF12">
    <property type="entry name" value="POTASSIUM CHANNEL TETRAMERIZATION DOMAIN CONTAINING 1"/>
    <property type="match status" value="1"/>
</dbReference>
<proteinExistence type="predicted"/>
<keyword evidence="2" id="KW-1185">Reference proteome</keyword>
<name>A0A6J8EBI8_MYTCO</name>
<reference evidence="1 2" key="1">
    <citation type="submission" date="2020-06" db="EMBL/GenBank/DDBJ databases">
        <authorList>
            <person name="Li R."/>
            <person name="Bekaert M."/>
        </authorList>
    </citation>
    <scope>NUCLEOTIDE SEQUENCE [LARGE SCALE GENOMIC DNA]</scope>
    <source>
        <strain evidence="2">wild</strain>
    </source>
</reference>
<dbReference type="AlphaFoldDB" id="A0A6J8EBI8"/>
<dbReference type="Proteomes" id="UP000507470">
    <property type="component" value="Unassembled WGS sequence"/>
</dbReference>
<protein>
    <submittedName>
        <fullName evidence="1">Uncharacterized protein</fullName>
    </submittedName>
</protein>
<organism evidence="1 2">
    <name type="scientific">Mytilus coruscus</name>
    <name type="common">Sea mussel</name>
    <dbReference type="NCBI Taxonomy" id="42192"/>
    <lineage>
        <taxon>Eukaryota</taxon>
        <taxon>Metazoa</taxon>
        <taxon>Spiralia</taxon>
        <taxon>Lophotrochozoa</taxon>
        <taxon>Mollusca</taxon>
        <taxon>Bivalvia</taxon>
        <taxon>Autobranchia</taxon>
        <taxon>Pteriomorphia</taxon>
        <taxon>Mytilida</taxon>
        <taxon>Mytiloidea</taxon>
        <taxon>Mytilidae</taxon>
        <taxon>Mytilinae</taxon>
        <taxon>Mytilus</taxon>
    </lineage>
</organism>
<accession>A0A6J8EBI8</accession>
<sequence>MSDFDDLDLLGPLIPNYNLGADILEDADQQSTAVPVEFTADDALDSGVFGDGTITDGAALELVNEPENDQDFIEMMEVVEGITTEDDKEKPIGRFPKLSSDDKDNILDEALKWLTVREKDATFENYTVERLDCALTEFYAEVRNTDGEYYAKSTLVGIRASINIYLRAQLLIRHIPSCLMILPS</sequence>
<evidence type="ECO:0000313" key="2">
    <source>
        <dbReference type="Proteomes" id="UP000507470"/>
    </source>
</evidence>
<dbReference type="PANTHER" id="PTHR21446">
    <property type="entry name" value="DUF3504 DOMAIN-CONTAINING PROTEIN"/>
    <property type="match status" value="1"/>
</dbReference>
<evidence type="ECO:0000313" key="1">
    <source>
        <dbReference type="EMBL" id="CAC5418139.1"/>
    </source>
</evidence>
<gene>
    <name evidence="1" type="ORF">MCOR_50598</name>
</gene>
<dbReference type="OrthoDB" id="6128794at2759"/>
<dbReference type="InterPro" id="IPR052787">
    <property type="entry name" value="MAVS"/>
</dbReference>
<dbReference type="EMBL" id="CACVKT020008878">
    <property type="protein sequence ID" value="CAC5418139.1"/>
    <property type="molecule type" value="Genomic_DNA"/>
</dbReference>